<organism evidence="1 2">
    <name type="scientific">Sphaerodactylus townsendi</name>
    <dbReference type="NCBI Taxonomy" id="933632"/>
    <lineage>
        <taxon>Eukaryota</taxon>
        <taxon>Metazoa</taxon>
        <taxon>Chordata</taxon>
        <taxon>Craniata</taxon>
        <taxon>Vertebrata</taxon>
        <taxon>Euteleostomi</taxon>
        <taxon>Lepidosauria</taxon>
        <taxon>Squamata</taxon>
        <taxon>Bifurcata</taxon>
        <taxon>Gekkota</taxon>
        <taxon>Sphaerodactylidae</taxon>
        <taxon>Sphaerodactylus</taxon>
    </lineage>
</organism>
<reference evidence="1" key="1">
    <citation type="submission" date="2021-08" db="EMBL/GenBank/DDBJ databases">
        <title>The first chromosome-level gecko genome reveals the dynamic sex chromosomes of Neotropical dwarf geckos (Sphaerodactylidae: Sphaerodactylus).</title>
        <authorList>
            <person name="Pinto B.J."/>
            <person name="Keating S.E."/>
            <person name="Gamble T."/>
        </authorList>
    </citation>
    <scope>NUCLEOTIDE SEQUENCE</scope>
    <source>
        <strain evidence="1">TG3544</strain>
    </source>
</reference>
<gene>
    <name evidence="1" type="ORF">K3G42_010403</name>
</gene>
<keyword evidence="2" id="KW-1185">Reference proteome</keyword>
<dbReference type="EMBL" id="CM037627">
    <property type="protein sequence ID" value="KAH7989496.1"/>
    <property type="molecule type" value="Genomic_DNA"/>
</dbReference>
<name>A0ACB8EBD1_9SAUR</name>
<protein>
    <submittedName>
        <fullName evidence="1">Uncharacterized protein</fullName>
    </submittedName>
</protein>
<accession>A0ACB8EBD1</accession>
<dbReference type="Proteomes" id="UP000827872">
    <property type="component" value="Linkage Group LG14"/>
</dbReference>
<comment type="caution">
    <text evidence="1">The sequence shown here is derived from an EMBL/GenBank/DDBJ whole genome shotgun (WGS) entry which is preliminary data.</text>
</comment>
<proteinExistence type="predicted"/>
<sequence length="921" mass="100738">MGLRPGRCVLLLLLWLQVAASRGTPPPPCVADFAAGCCAFEVAHGDLLRGQVLGQVQFEGCAGWKLARYSTEDANFRVLADGTVLVKHHTKLRGEERTFVVHAWDSAGPKSSALVTVRNKGPHSPQGESDPANQTELRRFPAAGSGLKRQKRDWVIPPIRVPENERGPFPKKLVQIMSNRVKVGTIFYSITGQGADMPPEGVFTIEKETGCMKVTQPLDREAIDKYHLFSHAVSENGKPVEEPMDIIITVTDQNDNRPQFTQEVFRGSVLEGATPEVAMARGLLAPSSLMVAEELFSGLLSKSHSQGNVDVSFNDTLAGTSVMQVTATDADDGVESYNGVVAYSILSQVPGEPEKQMFAINRETGVISVIASGLDRERVRDYTLVLQAADLDGKGLTTTASAVIEIEDSNDNAPLFSPSVYRAEVAENEADAEVLRLSVADLDEPGSAAWRAVYEIVRGNEGGFFRVSTDSESNEGVVETAKGLDFESRDQFVLQVAVTNQVPFAVKLSTSLATVTIDVRDLNEAPVFNPAVRTAEVSEDVPLGHRVTVYTAQDPDHRQSQKIRYFMDHDRAGWLAIHPESALITTRAPLDRESHHVKNNTYEAVVLAVDDGSPPATGTGTLLLTLLDVNDNSPELDRQEVTVCNRNPERQSLPIRDKDQPPNTSPFHAKLTNGSDDNWAVKMDAKGEVALLELLRPLEQDIYSVYLQLFDNQGRAQLAVLRATVCECEGPVDQCPERRVAAIGAPAILAILGAILALLILLLLLLLFVQRRKAVKEPLLLPEEDTRDNIFYYGEEGGGEEDQDYDLSQLHRGLDARPEVILRNDVAPTLLPAPQYHPRPTNPEEIGSFIHENLKAADTDPTAPPYDSLLVFDYEGSGSEAPSLSSVESSSSDRDQDYDYLNEWGGRFKKLADMYGGGVED</sequence>
<evidence type="ECO:0000313" key="2">
    <source>
        <dbReference type="Proteomes" id="UP000827872"/>
    </source>
</evidence>
<evidence type="ECO:0000313" key="1">
    <source>
        <dbReference type="EMBL" id="KAH7989496.1"/>
    </source>
</evidence>